<dbReference type="KEGG" id="vg:65109798"/>
<keyword evidence="2" id="KW-1185">Reference proteome</keyword>
<sequence>MARTQQLIDNLESSGDEEVFEIDWKACMEMVDSRENACKQVSPCPECDSMQVQLVDWRTDVLKMKCRHCKHKFVKELK</sequence>
<evidence type="ECO:0000313" key="1">
    <source>
        <dbReference type="EMBL" id="ARW58057.1"/>
    </source>
</evidence>
<dbReference type="GeneID" id="65109798"/>
<proteinExistence type="predicted"/>
<organism evidence="1 2">
    <name type="scientific">Serratia phage X20</name>
    <dbReference type="NCBI Taxonomy" id="2006942"/>
    <lineage>
        <taxon>Viruses</taxon>
        <taxon>Duplodnaviria</taxon>
        <taxon>Heunggongvirae</taxon>
        <taxon>Uroviricota</taxon>
        <taxon>Caudoviricetes</taxon>
        <taxon>Pantevenvirales</taxon>
        <taxon>Straboviridae</taxon>
        <taxon>Tevenvirinae</taxon>
        <taxon>Winklervirus</taxon>
        <taxon>Winklervirus xtwenty</taxon>
    </lineage>
</organism>
<evidence type="ECO:0008006" key="3">
    <source>
        <dbReference type="Google" id="ProtNLM"/>
    </source>
</evidence>
<reference evidence="1 2" key="1">
    <citation type="submission" date="2017-05" db="EMBL/GenBank/DDBJ databases">
        <title>Environmental T4-family bacteriophages evolve to escape abortive infection via multiple routes in a bacterial host employing #altruistic suicide# through Type III toxin-antitoxin systems.</title>
        <authorList>
            <person name="Chen B."/>
            <person name="Akusobi C."/>
            <person name="Fang X."/>
            <person name="Salmond G.P.C."/>
        </authorList>
    </citation>
    <scope>NUCLEOTIDE SEQUENCE [LARGE SCALE GENOMIC DNA]</scope>
</reference>
<evidence type="ECO:0000313" key="2">
    <source>
        <dbReference type="Proteomes" id="UP000225074"/>
    </source>
</evidence>
<dbReference type="Proteomes" id="UP000225074">
    <property type="component" value="Genome"/>
</dbReference>
<dbReference type="RefSeq" id="YP_010092235.1">
    <property type="nucleotide sequence ID" value="NC_055728.1"/>
</dbReference>
<dbReference type="EMBL" id="MF036692">
    <property type="protein sequence ID" value="ARW58057.1"/>
    <property type="molecule type" value="Genomic_DNA"/>
</dbReference>
<name>A0A1Z1LZ33_9CAUD</name>
<accession>A0A1Z1LZ33</accession>
<protein>
    <recommendedName>
        <fullName evidence="3">Thioredoxin</fullName>
    </recommendedName>
</protein>